<dbReference type="SMART" id="SM00028">
    <property type="entry name" value="TPR"/>
    <property type="match status" value="2"/>
</dbReference>
<keyword evidence="7" id="KW-0812">Transmembrane</keyword>
<evidence type="ECO:0000256" key="7">
    <source>
        <dbReference type="SAM" id="Phobius"/>
    </source>
</evidence>
<evidence type="ECO:0000313" key="13">
    <source>
        <dbReference type="Proteomes" id="UP000437862"/>
    </source>
</evidence>
<dbReference type="InterPro" id="IPR011990">
    <property type="entry name" value="TPR-like_helical_dom_sf"/>
</dbReference>
<keyword evidence="4 5" id="KW-0802">TPR repeat</keyword>
<name>A0A562PNW2_9BURK</name>
<organism evidence="11 12">
    <name type="scientific">Pseudoduganella flava</name>
    <dbReference type="NCBI Taxonomy" id="871742"/>
    <lineage>
        <taxon>Bacteria</taxon>
        <taxon>Pseudomonadati</taxon>
        <taxon>Pseudomonadota</taxon>
        <taxon>Betaproteobacteria</taxon>
        <taxon>Burkholderiales</taxon>
        <taxon>Oxalobacteraceae</taxon>
        <taxon>Telluria group</taxon>
        <taxon>Pseudoduganella</taxon>
    </lineage>
</organism>
<dbReference type="Proteomes" id="UP000437862">
    <property type="component" value="Chromosome"/>
</dbReference>
<dbReference type="EMBL" id="CP046904">
    <property type="protein sequence ID" value="QGZ40664.1"/>
    <property type="molecule type" value="Genomic_DNA"/>
</dbReference>
<keyword evidence="3" id="KW-0201">Cytochrome c-type biogenesis</keyword>
<dbReference type="GO" id="GO:0005886">
    <property type="term" value="C:plasma membrane"/>
    <property type="evidence" value="ECO:0007669"/>
    <property type="project" value="TreeGrafter"/>
</dbReference>
<dbReference type="PROSITE" id="PS50005">
    <property type="entry name" value="TPR"/>
    <property type="match status" value="1"/>
</dbReference>
<dbReference type="InterPro" id="IPR019734">
    <property type="entry name" value="TPR_rpt"/>
</dbReference>
<evidence type="ECO:0000313" key="12">
    <source>
        <dbReference type="Proteomes" id="UP000315112"/>
    </source>
</evidence>
<dbReference type="PANTHER" id="PTHR47870:SF4">
    <property type="entry name" value="CYTOCHROME C-TYPE BIOGENESIS PROTEIN CYCH"/>
    <property type="match status" value="1"/>
</dbReference>
<evidence type="ECO:0000256" key="5">
    <source>
        <dbReference type="PROSITE-ProRule" id="PRU00339"/>
    </source>
</evidence>
<feature type="domain" description="Cytochrome c-type biogenesis protein H Ig-like" evidence="8">
    <location>
        <begin position="301"/>
        <end position="402"/>
    </location>
</feature>
<keyword evidence="7" id="KW-0472">Membrane</keyword>
<sequence length="410" mass="43241">MTWFVPFAVLMTAAALFCVIHPLLRQHAGPLQGPAQSSANLAILRQQARELDAQLAAGDLAPADHAQARAELERRVAEEVAAPAPLVQAPPQRLLAGIVALLVPLLAAGLYWYAGNPAAHAVMSGSAPPLRPDHEISAAQVSTLLQRLADRLRNAPDDADGWYMLARSYTAIGRHHDAELAYQRLIVLVPDDPDVLADYADAAATAQGGSLQGKPVELVRSALALLPDHPKALALAGSAAFERGDFKAAANWWERMLPALDGDAELRRTTLANIADARQRAGEPVSTTTESPSAGAGQAISGTVTIAPELLKHVTPGATVFVYARAPGGAGPPLAVQRLSVGRWPLAFRLDDTMSMLPQLKLSGAKEVVVGVRVSAQGRATPSPGDLEGHSQPIRPGTEGVVVRVDTRRE</sequence>
<feature type="region of interest" description="Disordered" evidence="6">
    <location>
        <begin position="379"/>
        <end position="410"/>
    </location>
</feature>
<feature type="region of interest" description="Disordered" evidence="6">
    <location>
        <begin position="277"/>
        <end position="297"/>
    </location>
</feature>
<feature type="transmembrane region" description="Helical" evidence="7">
    <location>
        <begin position="6"/>
        <end position="24"/>
    </location>
</feature>
<keyword evidence="13" id="KW-1185">Reference proteome</keyword>
<dbReference type="Pfam" id="PF23914">
    <property type="entry name" value="TPR_CcmH_CycH"/>
    <property type="match status" value="1"/>
</dbReference>
<evidence type="ECO:0000256" key="2">
    <source>
        <dbReference type="ARBA" id="ARBA00022737"/>
    </source>
</evidence>
<dbReference type="GO" id="GO:0030313">
    <property type="term" value="C:cell envelope"/>
    <property type="evidence" value="ECO:0007669"/>
    <property type="project" value="UniProtKB-SubCell"/>
</dbReference>
<keyword evidence="7" id="KW-1133">Transmembrane helix</keyword>
<dbReference type="OrthoDB" id="9776053at2"/>
<dbReference type="Gene3D" id="1.25.40.10">
    <property type="entry name" value="Tetratricopeptide repeat domain"/>
    <property type="match status" value="1"/>
</dbReference>
<reference evidence="10 13" key="3">
    <citation type="submission" date="2019-12" db="EMBL/GenBank/DDBJ databases">
        <title>Draft Genome Sequences of Six Type Strains of the Genus Massilia.</title>
        <authorList>
            <person name="Miess H."/>
            <person name="Frediansyah A."/>
            <person name="Goeker M."/>
            <person name="Gross H."/>
        </authorList>
    </citation>
    <scope>NUCLEOTIDE SEQUENCE [LARGE SCALE GENOMIC DNA]</scope>
    <source>
        <strain evidence="10 13">DSM 26639</strain>
    </source>
</reference>
<gene>
    <name evidence="10" type="primary">ccmI</name>
    <name evidence="10" type="ORF">GO485_17410</name>
    <name evidence="11" type="ORF">IP92_03551</name>
</gene>
<dbReference type="EMBL" id="VLKW01000006">
    <property type="protein sequence ID" value="TWI46117.1"/>
    <property type="molecule type" value="Genomic_DNA"/>
</dbReference>
<accession>A0A562PNW2</accession>
<dbReference type="PANTHER" id="PTHR47870">
    <property type="entry name" value="CYTOCHROME C-TYPE BIOGENESIS PROTEIN CCMH"/>
    <property type="match status" value="1"/>
</dbReference>
<dbReference type="InterPro" id="IPR017560">
    <property type="entry name" value="Cyt_c_biogenesis_CcmI"/>
</dbReference>
<keyword evidence="2" id="KW-0677">Repeat</keyword>
<evidence type="ECO:0000313" key="10">
    <source>
        <dbReference type="EMBL" id="QGZ40664.1"/>
    </source>
</evidence>
<dbReference type="GO" id="GO:0017004">
    <property type="term" value="P:cytochrome complex assembly"/>
    <property type="evidence" value="ECO:0007669"/>
    <property type="project" value="UniProtKB-KW"/>
</dbReference>
<dbReference type="SUPFAM" id="SSF48452">
    <property type="entry name" value="TPR-like"/>
    <property type="match status" value="1"/>
</dbReference>
<evidence type="ECO:0000256" key="3">
    <source>
        <dbReference type="ARBA" id="ARBA00022748"/>
    </source>
</evidence>
<proteinExistence type="predicted"/>
<dbReference type="AlphaFoldDB" id="A0A562PNW2"/>
<evidence type="ECO:0000313" key="11">
    <source>
        <dbReference type="EMBL" id="TWI46117.1"/>
    </source>
</evidence>
<dbReference type="Proteomes" id="UP000315112">
    <property type="component" value="Unassembled WGS sequence"/>
</dbReference>
<evidence type="ECO:0000256" key="1">
    <source>
        <dbReference type="ARBA" id="ARBA00004196"/>
    </source>
</evidence>
<comment type="subcellular location">
    <subcellularLocation>
        <location evidence="1">Cell envelope</location>
    </subcellularLocation>
</comment>
<reference evidence="11 12" key="1">
    <citation type="journal article" date="2015" name="Stand. Genomic Sci.">
        <title>Genomic Encyclopedia of Bacterial and Archaeal Type Strains, Phase III: the genomes of soil and plant-associated and newly described type strains.</title>
        <authorList>
            <person name="Whitman W.B."/>
            <person name="Woyke T."/>
            <person name="Klenk H.P."/>
            <person name="Zhou Y."/>
            <person name="Lilburn T.G."/>
            <person name="Beck B.J."/>
            <person name="De Vos P."/>
            <person name="Vandamme P."/>
            <person name="Eisen J.A."/>
            <person name="Garrity G."/>
            <person name="Hugenholtz P."/>
            <person name="Kyrpides N.C."/>
        </authorList>
    </citation>
    <scope>NUCLEOTIDE SEQUENCE [LARGE SCALE GENOMIC DNA]</scope>
    <source>
        <strain evidence="11 12">CGMCC 1.10685</strain>
    </source>
</reference>
<feature type="domain" description="Cytochrome c-type biogenesis protein H TPR" evidence="9">
    <location>
        <begin position="134"/>
        <end position="264"/>
    </location>
</feature>
<reference evidence="11" key="2">
    <citation type="submission" date="2019-07" db="EMBL/GenBank/DDBJ databases">
        <authorList>
            <person name="Whitman W."/>
            <person name="Huntemann M."/>
            <person name="Clum A."/>
            <person name="Pillay M."/>
            <person name="Palaniappan K."/>
            <person name="Varghese N."/>
            <person name="Mikhailova N."/>
            <person name="Stamatis D."/>
            <person name="Reddy T."/>
            <person name="Daum C."/>
            <person name="Shapiro N."/>
            <person name="Ivanova N."/>
            <person name="Kyrpides N."/>
            <person name="Woyke T."/>
        </authorList>
    </citation>
    <scope>NUCLEOTIDE SEQUENCE</scope>
    <source>
        <strain evidence="11">CGMCC 1.10685</strain>
    </source>
</reference>
<evidence type="ECO:0000259" key="8">
    <source>
        <dbReference type="Pfam" id="PF23892"/>
    </source>
</evidence>
<feature type="repeat" description="TPR" evidence="5">
    <location>
        <begin position="159"/>
        <end position="192"/>
    </location>
</feature>
<protein>
    <submittedName>
        <fullName evidence="10">C-type cytochrome biogenesis protein CcmI</fullName>
    </submittedName>
    <submittedName>
        <fullName evidence="11">Cytochrome c-type biogenesis protein CcmH</fullName>
    </submittedName>
</protein>
<dbReference type="RefSeq" id="WP_145877388.1">
    <property type="nucleotide sequence ID" value="NZ_CP046904.1"/>
</dbReference>
<dbReference type="InterPro" id="IPR056412">
    <property type="entry name" value="Ig_CycH"/>
</dbReference>
<evidence type="ECO:0000256" key="4">
    <source>
        <dbReference type="ARBA" id="ARBA00022803"/>
    </source>
</evidence>
<dbReference type="NCBIfam" id="TIGR03142">
    <property type="entry name" value="cytochro_ccmI"/>
    <property type="match status" value="1"/>
</dbReference>
<feature type="transmembrane region" description="Helical" evidence="7">
    <location>
        <begin position="94"/>
        <end position="114"/>
    </location>
</feature>
<dbReference type="InterPro" id="IPR056413">
    <property type="entry name" value="TPR_CcmH_CycH"/>
</dbReference>
<evidence type="ECO:0000259" key="9">
    <source>
        <dbReference type="Pfam" id="PF23914"/>
    </source>
</evidence>
<dbReference type="Pfam" id="PF23892">
    <property type="entry name" value="Ig_CycH"/>
    <property type="match status" value="1"/>
</dbReference>
<dbReference type="InterPro" id="IPR051263">
    <property type="entry name" value="C-type_cytochrome_biogenesis"/>
</dbReference>
<evidence type="ECO:0000256" key="6">
    <source>
        <dbReference type="SAM" id="MobiDB-lite"/>
    </source>
</evidence>